<dbReference type="EMBL" id="AP010968">
    <property type="protein sequence ID" value="BAJ27687.1"/>
    <property type="molecule type" value="Genomic_DNA"/>
</dbReference>
<dbReference type="SUPFAM" id="SSF46785">
    <property type="entry name" value="Winged helix' DNA-binding domain"/>
    <property type="match status" value="1"/>
</dbReference>
<dbReference type="PANTHER" id="PTHR18964">
    <property type="entry name" value="ROK (REPRESSOR, ORF, KINASE) FAMILY"/>
    <property type="match status" value="1"/>
</dbReference>
<dbReference type="SUPFAM" id="SSF53067">
    <property type="entry name" value="Actin-like ATPase domain"/>
    <property type="match status" value="1"/>
</dbReference>
<dbReference type="Proteomes" id="UP000007076">
    <property type="component" value="Chromosome"/>
</dbReference>
<dbReference type="PATRIC" id="fig|452652.3.peg.1867"/>
<organism evidence="3 4">
    <name type="scientific">Kitasatospora setae (strain ATCC 33774 / DSM 43861 / JCM 3304 / KCC A-0304 / NBRC 14216 / KM-6054)</name>
    <name type="common">Streptomyces setae</name>
    <dbReference type="NCBI Taxonomy" id="452652"/>
    <lineage>
        <taxon>Bacteria</taxon>
        <taxon>Bacillati</taxon>
        <taxon>Actinomycetota</taxon>
        <taxon>Actinomycetes</taxon>
        <taxon>Kitasatosporales</taxon>
        <taxon>Streptomycetaceae</taxon>
        <taxon>Kitasatospora</taxon>
    </lineage>
</organism>
<comment type="similarity">
    <text evidence="1">Belongs to the ROK (NagC/XylR) family.</text>
</comment>
<dbReference type="Pfam" id="PF00480">
    <property type="entry name" value="ROK"/>
    <property type="match status" value="1"/>
</dbReference>
<evidence type="ECO:0000313" key="3">
    <source>
        <dbReference type="EMBL" id="BAJ27687.1"/>
    </source>
</evidence>
<dbReference type="GO" id="GO:0003700">
    <property type="term" value="F:DNA-binding transcription factor activity"/>
    <property type="evidence" value="ECO:0007669"/>
    <property type="project" value="InterPro"/>
</dbReference>
<gene>
    <name evidence="3" type="ordered locus">KSE_18620</name>
</gene>
<dbReference type="RefSeq" id="WP_014135005.1">
    <property type="nucleotide sequence ID" value="NC_016109.1"/>
</dbReference>
<dbReference type="InterPro" id="IPR036390">
    <property type="entry name" value="WH_DNA-bd_sf"/>
</dbReference>
<dbReference type="InterPro" id="IPR000600">
    <property type="entry name" value="ROK"/>
</dbReference>
<dbReference type="InterPro" id="IPR043129">
    <property type="entry name" value="ATPase_NBD"/>
</dbReference>
<proteinExistence type="inferred from homology"/>
<evidence type="ECO:0000259" key="2">
    <source>
        <dbReference type="Pfam" id="PF12802"/>
    </source>
</evidence>
<dbReference type="PANTHER" id="PTHR18964:SF149">
    <property type="entry name" value="BIFUNCTIONAL UDP-N-ACETYLGLUCOSAMINE 2-EPIMERASE_N-ACETYLMANNOSAMINE KINASE"/>
    <property type="match status" value="1"/>
</dbReference>
<protein>
    <submittedName>
        <fullName evidence="3">Putative NagC family transcriptional regulator</fullName>
    </submittedName>
</protein>
<dbReference type="Pfam" id="PF12802">
    <property type="entry name" value="MarR_2"/>
    <property type="match status" value="1"/>
</dbReference>
<dbReference type="KEGG" id="ksk:KSE_18620"/>
<dbReference type="eggNOG" id="COG1940">
    <property type="taxonomic scope" value="Bacteria"/>
</dbReference>
<dbReference type="Gene3D" id="1.10.10.10">
    <property type="entry name" value="Winged helix-like DNA-binding domain superfamily/Winged helix DNA-binding domain"/>
    <property type="match status" value="1"/>
</dbReference>
<dbReference type="AlphaFoldDB" id="E4N906"/>
<accession>E4N906</accession>
<evidence type="ECO:0000313" key="4">
    <source>
        <dbReference type="Proteomes" id="UP000007076"/>
    </source>
</evidence>
<dbReference type="HOGENOM" id="CLU_036604_13_3_11"/>
<dbReference type="Gene3D" id="3.30.420.40">
    <property type="match status" value="2"/>
</dbReference>
<evidence type="ECO:0000256" key="1">
    <source>
        <dbReference type="ARBA" id="ARBA00006479"/>
    </source>
</evidence>
<dbReference type="InterPro" id="IPR000835">
    <property type="entry name" value="HTH_MarR-typ"/>
</dbReference>
<feature type="domain" description="HTH marR-type" evidence="2">
    <location>
        <begin position="19"/>
        <end position="68"/>
    </location>
</feature>
<keyword evidence="4" id="KW-1185">Reference proteome</keyword>
<reference evidence="3 4" key="1">
    <citation type="journal article" date="2010" name="DNA Res.">
        <title>Genome sequence of Kitasatospora setae NBRC 14216T: an evolutionary snapshot of the family Streptomycetaceae.</title>
        <authorList>
            <person name="Ichikawa N."/>
            <person name="Oguchi A."/>
            <person name="Ikeda H."/>
            <person name="Ishikawa J."/>
            <person name="Kitani S."/>
            <person name="Watanabe Y."/>
            <person name="Nakamura S."/>
            <person name="Katano Y."/>
            <person name="Kishi E."/>
            <person name="Sasagawa M."/>
            <person name="Ankai A."/>
            <person name="Fukui S."/>
            <person name="Hashimoto Y."/>
            <person name="Kamata S."/>
            <person name="Otoguro M."/>
            <person name="Tanikawa S."/>
            <person name="Nihira T."/>
            <person name="Horinouchi S."/>
            <person name="Ohnishi Y."/>
            <person name="Hayakawa M."/>
            <person name="Kuzuyama T."/>
            <person name="Arisawa A."/>
            <person name="Nomoto F."/>
            <person name="Miura H."/>
            <person name="Takahashi Y."/>
            <person name="Fujita N."/>
        </authorList>
    </citation>
    <scope>NUCLEOTIDE SEQUENCE [LARGE SCALE GENOMIC DNA]</scope>
    <source>
        <strain evidence="4">ATCC 33774 / DSM 43861 / JCM 3304 / KCC A-0304 / NBRC 14216 / KM-6054</strain>
    </source>
</reference>
<dbReference type="InterPro" id="IPR036388">
    <property type="entry name" value="WH-like_DNA-bd_sf"/>
</dbReference>
<sequence>MTQTRTPATATTQTVAQVNQTVLLEVLRRHGTLSRQRLATESGLSTATVHRLVEVLRAAGLVEVEAERAPSSGGRPPQLIRYNARAQTVLAVAMRPRRIVGVVTDLDGTVLHEAEHYWEFAAGSGSAGPAGQAGSPGAGPAAERPREITAADLTGPLLALLDGLRGWAGRHAGEPRALVAGVPGVVRDRTGLVEFASALDWPGLRLGALLQERYGVPVAVESNVNLVALAVQRTEAAAGVGDLAAVVVGIEVGAGIVLDGRLHRGRLGSAGALGSLMSGRDALDRPLGRTGDTQARIGDHAVDRRITEAGLSVSGSPAERVGELFRLGRDGNPAALRLIDELTDDLALLVANLSVVLGPELVALGGRLFWESGGLLPAAIESRLQGRIPAPPRLMVVHTTTTELVGAAAAAVRLADGATFITR</sequence>
<name>E4N906_KITSK</name>
<dbReference type="STRING" id="452652.KSE_18620"/>